<dbReference type="HOGENOM" id="CLU_019602_18_2_9"/>
<dbReference type="SMART" id="SM00079">
    <property type="entry name" value="PBPe"/>
    <property type="match status" value="1"/>
</dbReference>
<evidence type="ECO:0000313" key="4">
    <source>
        <dbReference type="EMBL" id="AGF59204.1"/>
    </source>
</evidence>
<evidence type="ECO:0000259" key="2">
    <source>
        <dbReference type="SMART" id="SM00062"/>
    </source>
</evidence>
<keyword evidence="5" id="KW-1185">Reference proteome</keyword>
<dbReference type="eggNOG" id="COG0834">
    <property type="taxonomic scope" value="Bacteria"/>
</dbReference>
<dbReference type="SMART" id="SM00062">
    <property type="entry name" value="PBPb"/>
    <property type="match status" value="1"/>
</dbReference>
<dbReference type="KEGG" id="csr:Cspa_c54590"/>
<accession>M1MMU0</accession>
<dbReference type="GO" id="GO:0015276">
    <property type="term" value="F:ligand-gated monoatomic ion channel activity"/>
    <property type="evidence" value="ECO:0007669"/>
    <property type="project" value="InterPro"/>
</dbReference>
<dbReference type="PATRIC" id="fig|931276.5.peg.5516"/>
<dbReference type="Proteomes" id="UP000011728">
    <property type="component" value="Chromosome"/>
</dbReference>
<dbReference type="Pfam" id="PF00497">
    <property type="entry name" value="SBP_bac_3"/>
    <property type="match status" value="1"/>
</dbReference>
<dbReference type="PANTHER" id="PTHR35936">
    <property type="entry name" value="MEMBRANE-BOUND LYTIC MUREIN TRANSGLYCOSYLASE F"/>
    <property type="match status" value="1"/>
</dbReference>
<dbReference type="PROSITE" id="PS51257">
    <property type="entry name" value="PROKAR_LIPOPROTEIN"/>
    <property type="match status" value="1"/>
</dbReference>
<dbReference type="PANTHER" id="PTHR35936:SF17">
    <property type="entry name" value="ARGININE-BINDING EXTRACELLULAR PROTEIN ARTP"/>
    <property type="match status" value="1"/>
</dbReference>
<name>M1MMU0_9CLOT</name>
<feature type="domain" description="Solute-binding protein family 3/N-terminal" evidence="2">
    <location>
        <begin position="56"/>
        <end position="277"/>
    </location>
</feature>
<protein>
    <submittedName>
        <fullName evidence="4">Amino acid ABC transporter substrate-binding protein, PAAT family</fullName>
    </submittedName>
</protein>
<keyword evidence="1" id="KW-0732">Signal</keyword>
<dbReference type="Gene3D" id="3.40.190.10">
    <property type="entry name" value="Periplasmic binding protein-like II"/>
    <property type="match status" value="2"/>
</dbReference>
<evidence type="ECO:0000256" key="1">
    <source>
        <dbReference type="ARBA" id="ARBA00022729"/>
    </source>
</evidence>
<sequence length="282" mass="30352">MKIGIIKKLIAVVAVTTLAIGMVGCGNTEKKDTGNAGTGTTKTAGSTLEAIKSKGKLVVGTSADYAPYEFHKEIDGKDQIVGFDIEIAKQFAKDLGVELEMKDMAFDGLLVALQADKVDMVFAGMTPTEERKQNADFSDIYFVASHRFILRSGEEVSISKIEDLKGKKIGVQKGSIQEGIAKDNFDADKIKSLDKVPDLILDLKNKKVDAVLVESTVADITVQKNPGIAIASNLEVKDPDGGCAVAMKKGSDLKAEVNKTLKKLQDENKIKQLFTDANKLAE</sequence>
<dbReference type="InterPro" id="IPR001638">
    <property type="entry name" value="Solute-binding_3/MltF_N"/>
</dbReference>
<dbReference type="SUPFAM" id="SSF53850">
    <property type="entry name" value="Periplasmic binding protein-like II"/>
    <property type="match status" value="1"/>
</dbReference>
<dbReference type="GO" id="GO:0016020">
    <property type="term" value="C:membrane"/>
    <property type="evidence" value="ECO:0007669"/>
    <property type="project" value="InterPro"/>
</dbReference>
<dbReference type="AlphaFoldDB" id="M1MMU0"/>
<feature type="domain" description="Ionotropic glutamate receptor C-terminal" evidence="3">
    <location>
        <begin position="56"/>
        <end position="276"/>
    </location>
</feature>
<evidence type="ECO:0000313" key="5">
    <source>
        <dbReference type="Proteomes" id="UP000011728"/>
    </source>
</evidence>
<dbReference type="STRING" id="36745.CLSAP_52050"/>
<organism evidence="4 5">
    <name type="scientific">Clostridium saccharoperbutylacetonicum N1-4(HMT)</name>
    <dbReference type="NCBI Taxonomy" id="931276"/>
    <lineage>
        <taxon>Bacteria</taxon>
        <taxon>Bacillati</taxon>
        <taxon>Bacillota</taxon>
        <taxon>Clostridia</taxon>
        <taxon>Eubacteriales</taxon>
        <taxon>Clostridiaceae</taxon>
        <taxon>Clostridium</taxon>
    </lineage>
</organism>
<dbReference type="EMBL" id="CP004121">
    <property type="protein sequence ID" value="AGF59204.1"/>
    <property type="molecule type" value="Genomic_DNA"/>
</dbReference>
<dbReference type="InterPro" id="IPR001320">
    <property type="entry name" value="Iontro_rcpt_C"/>
</dbReference>
<proteinExistence type="predicted"/>
<evidence type="ECO:0000259" key="3">
    <source>
        <dbReference type="SMART" id="SM00079"/>
    </source>
</evidence>
<gene>
    <name evidence="4" type="ORF">Cspa_c54590</name>
</gene>
<reference evidence="4 5" key="1">
    <citation type="submission" date="2013-02" db="EMBL/GenBank/DDBJ databases">
        <title>Genome sequence of Clostridium saccharoperbutylacetonicum N1-4(HMT).</title>
        <authorList>
            <person name="Poehlein A."/>
            <person name="Daniel R."/>
        </authorList>
    </citation>
    <scope>NUCLEOTIDE SEQUENCE [LARGE SCALE GENOMIC DNA]</scope>
    <source>
        <strain evidence="5">N1-4(HMT)</strain>
    </source>
</reference>
<dbReference type="OrthoDB" id="9774451at2"/>
<dbReference type="RefSeq" id="WP_015395511.1">
    <property type="nucleotide sequence ID" value="NC_020291.1"/>
</dbReference>
<dbReference type="CDD" id="cd13620">
    <property type="entry name" value="PBP2_GltS"/>
    <property type="match status" value="1"/>
</dbReference>